<protein>
    <submittedName>
        <fullName evidence="1">Uncharacterized protein</fullName>
    </submittedName>
</protein>
<name>A0ACB7YNL5_9ERIC</name>
<dbReference type="Proteomes" id="UP000828048">
    <property type="component" value="Chromosome 11"/>
</dbReference>
<evidence type="ECO:0000313" key="1">
    <source>
        <dbReference type="EMBL" id="KAH7855232.1"/>
    </source>
</evidence>
<organism evidence="1 2">
    <name type="scientific">Vaccinium darrowii</name>
    <dbReference type="NCBI Taxonomy" id="229202"/>
    <lineage>
        <taxon>Eukaryota</taxon>
        <taxon>Viridiplantae</taxon>
        <taxon>Streptophyta</taxon>
        <taxon>Embryophyta</taxon>
        <taxon>Tracheophyta</taxon>
        <taxon>Spermatophyta</taxon>
        <taxon>Magnoliopsida</taxon>
        <taxon>eudicotyledons</taxon>
        <taxon>Gunneridae</taxon>
        <taxon>Pentapetalae</taxon>
        <taxon>asterids</taxon>
        <taxon>Ericales</taxon>
        <taxon>Ericaceae</taxon>
        <taxon>Vaccinioideae</taxon>
        <taxon>Vaccinieae</taxon>
        <taxon>Vaccinium</taxon>
    </lineage>
</organism>
<comment type="caution">
    <text evidence="1">The sequence shown here is derived from an EMBL/GenBank/DDBJ whole genome shotgun (WGS) entry which is preliminary data.</text>
</comment>
<dbReference type="EMBL" id="CM037161">
    <property type="protein sequence ID" value="KAH7855232.1"/>
    <property type="molecule type" value="Genomic_DNA"/>
</dbReference>
<sequence length="752" mass="85254">MLVNVHPSSSTSGTPTDAANSKHNSEDEKATSSLCFNPINTGTAATLAAPESKSLVLQLVDEIQKDIDQVQTANAKLKDYRTRVSKQNEEASKMLAKKEPLENKIEAASNTVKSLANLLSPSNDRPAEGPIETDVQEDLFELKKNVKNIRLQILSELKALIPTSKSHHHGKYHTDDSTHKSRKSKNLDKKVPNLYKNEMLARSSEFQDFKELYHGLGSKQKLCLLCFSVFPEKKIIKKRFMFHWWTAEGFVAPAKDSEQTAEELANEVFSELMAKRFIEPFSEKRTLAGWVNKCHMHPFVRAALITVARRAKFFDFDAEGNLYPKKDLEGKPIRDFFSCLVCLLGGEEMLTESVAGMEKVHMLFNVDETVLNFEKPELFSRMKNINLLCLGRWQTSQTHHIEVEDTDFLEGLKNMKYLKFLSLQGISLIKDLPTFVSNLTNLMILDIRACPNLEKIPREIGLLKSLTHLDMSECYLLVNMPMEISTLTELEVLKGFVVGESKGKDQKDSCTLGHLVGLTKLRKLSIFTGLKSFPSDSDLRDLNQLKKLLTLSIEWGRDVQVTTAVEAAKQQNSGGAATQNPANGFNIRESDNGDNEADSRPTPPTKKRCNRLTPAIPTNCFGLCHKSKIDTDACPQRAILPELPTQLEKLDLQCFPLLDAPKWLMDKKLNKLKKLYIRGGMLRDLGQFGLQEKKWTVEILRLKFLNNLETDWRELMKLFPELIYLEKVRCPKLTFFPCDEQGVWMKKLAKSK</sequence>
<gene>
    <name evidence="1" type="ORF">Vadar_022691</name>
</gene>
<evidence type="ECO:0000313" key="2">
    <source>
        <dbReference type="Proteomes" id="UP000828048"/>
    </source>
</evidence>
<proteinExistence type="predicted"/>
<keyword evidence="2" id="KW-1185">Reference proteome</keyword>
<reference evidence="1 2" key="1">
    <citation type="journal article" date="2021" name="Hortic Res">
        <title>High-quality reference genome and annotation aids understanding of berry development for evergreen blueberry (Vaccinium darrowii).</title>
        <authorList>
            <person name="Yu J."/>
            <person name="Hulse-Kemp A.M."/>
            <person name="Babiker E."/>
            <person name="Staton M."/>
        </authorList>
    </citation>
    <scope>NUCLEOTIDE SEQUENCE [LARGE SCALE GENOMIC DNA]</scope>
    <source>
        <strain evidence="2">cv. NJ 8807/NJ 8810</strain>
        <tissue evidence="1">Young leaf</tissue>
    </source>
</reference>
<accession>A0ACB7YNL5</accession>